<dbReference type="Proteomes" id="UP000234484">
    <property type="component" value="Unassembled WGS sequence"/>
</dbReference>
<feature type="transmembrane region" description="Helical" evidence="1">
    <location>
        <begin position="86"/>
        <end position="107"/>
    </location>
</feature>
<evidence type="ECO:0000313" key="4">
    <source>
        <dbReference type="Proteomes" id="UP000011613"/>
    </source>
</evidence>
<keyword evidence="1" id="KW-0812">Transmembrane</keyword>
<protein>
    <submittedName>
        <fullName evidence="2">Uncharacterized protein</fullName>
    </submittedName>
</protein>
<accession>L9Y9U5</accession>
<evidence type="ECO:0000256" key="1">
    <source>
        <dbReference type="SAM" id="Phobius"/>
    </source>
</evidence>
<name>L9Y9U5_NATGS</name>
<comment type="caution">
    <text evidence="2">The sequence shown here is derived from an EMBL/GenBank/DDBJ whole genome shotgun (WGS) entry which is preliminary data.</text>
</comment>
<dbReference type="EMBL" id="PKKI01000026">
    <property type="protein sequence ID" value="PLK20425.1"/>
    <property type="molecule type" value="Genomic_DNA"/>
</dbReference>
<keyword evidence="1" id="KW-1133">Transmembrane helix</keyword>
<dbReference type="Proteomes" id="UP000011613">
    <property type="component" value="Unassembled WGS sequence"/>
</dbReference>
<reference evidence="2 4" key="1">
    <citation type="journal article" date="2014" name="PLoS Genet.">
        <title>Phylogenetically driven sequencing of extremely halophilic archaea reveals strategies for static and dynamic osmo-response.</title>
        <authorList>
            <person name="Becker E.A."/>
            <person name="Seitzer P.M."/>
            <person name="Tritt A."/>
            <person name="Larsen D."/>
            <person name="Krusor M."/>
            <person name="Yao A.I."/>
            <person name="Wu D."/>
            <person name="Madern D."/>
            <person name="Eisen J.A."/>
            <person name="Darling A.E."/>
            <person name="Facciotti M.T."/>
        </authorList>
    </citation>
    <scope>NUCLEOTIDE SEQUENCE [LARGE SCALE GENOMIC DNA]</scope>
    <source>
        <strain evidence="2 4">SP2</strain>
    </source>
</reference>
<sequence length="114" mass="11737">MGVFMSDKKAERKGYLLVIAALIAVVSGVPVRDALATGGVTAIEGAAPGAGQATGTAAEYIFDVEIVTAAVELAPHVVHLPMANDLIGFVLVALFTAVVVFSLVEIWQGRQTTA</sequence>
<organism evidence="2 4">
    <name type="scientific">Natronobacterium gregoryi (strain ATCC 43098 / DSM 3393 / CCM 3738 / CIP 104747 / IAM 13177 / JCM 8860 / NBRC 102187 / NCIMB 2189 / SP2)</name>
    <dbReference type="NCBI Taxonomy" id="797304"/>
    <lineage>
        <taxon>Archaea</taxon>
        <taxon>Methanobacteriati</taxon>
        <taxon>Methanobacteriota</taxon>
        <taxon>Stenosarchaea group</taxon>
        <taxon>Halobacteria</taxon>
        <taxon>Halobacteriales</taxon>
        <taxon>Natrialbaceae</taxon>
        <taxon>Natronobacterium</taxon>
    </lineage>
</organism>
<proteinExistence type="predicted"/>
<evidence type="ECO:0000313" key="3">
    <source>
        <dbReference type="EMBL" id="PLK20425.1"/>
    </source>
</evidence>
<dbReference type="EMBL" id="AOIC01000046">
    <property type="protein sequence ID" value="ELY70844.1"/>
    <property type="molecule type" value="Genomic_DNA"/>
</dbReference>
<dbReference type="AlphaFoldDB" id="L9Y9U5"/>
<gene>
    <name evidence="2" type="ORF">C490_06122</name>
    <name evidence="3" type="ORF">CYV19_09870</name>
</gene>
<evidence type="ECO:0000313" key="2">
    <source>
        <dbReference type="EMBL" id="ELY70844.1"/>
    </source>
</evidence>
<reference evidence="3 5" key="2">
    <citation type="submission" date="2017-12" db="EMBL/GenBank/DDBJ databases">
        <title>The characterization of oligonucleotides binding to NgAgo.</title>
        <authorList>
            <person name="Jiang L."/>
            <person name="He B."/>
            <person name="Kang J."/>
            <person name="Yu M."/>
            <person name="Li N."/>
            <person name="Fang Y."/>
            <person name="Tang Z."/>
            <person name="Wu P."/>
            <person name="Yao P."/>
            <person name="Huang J."/>
        </authorList>
    </citation>
    <scope>NUCLEOTIDE SEQUENCE [LARGE SCALE GENOMIC DNA]</scope>
    <source>
        <strain evidence="3 5">SP2</strain>
        <tissue evidence="3">Freeze-dried powder thallus</tissue>
    </source>
</reference>
<keyword evidence="1" id="KW-0472">Membrane</keyword>
<evidence type="ECO:0000313" key="5">
    <source>
        <dbReference type="Proteomes" id="UP000234484"/>
    </source>
</evidence>